<feature type="domain" description="DUF4097" evidence="1">
    <location>
        <begin position="146"/>
        <end position="255"/>
    </location>
</feature>
<dbReference type="EMBL" id="LCTZ01000002">
    <property type="protein sequence ID" value="KQC31700.1"/>
    <property type="molecule type" value="Genomic_DNA"/>
</dbReference>
<dbReference type="STRING" id="346185.AAY42_09300"/>
<name>A0A0Q1CL18_9FLAO</name>
<organism evidence="2 3">
    <name type="scientific">Flagellimonas eckloniae</name>
    <dbReference type="NCBI Taxonomy" id="346185"/>
    <lineage>
        <taxon>Bacteria</taxon>
        <taxon>Pseudomonadati</taxon>
        <taxon>Bacteroidota</taxon>
        <taxon>Flavobacteriia</taxon>
        <taxon>Flavobacteriales</taxon>
        <taxon>Flavobacteriaceae</taxon>
        <taxon>Flagellimonas</taxon>
    </lineage>
</organism>
<reference evidence="2 3" key="1">
    <citation type="submission" date="2015-04" db="EMBL/GenBank/DDBJ databases">
        <title>Complete genome of flavobacterium.</title>
        <authorList>
            <person name="Kwon Y.M."/>
            <person name="Kim S.-J."/>
        </authorList>
    </citation>
    <scope>NUCLEOTIDE SEQUENCE [LARGE SCALE GENOMIC DNA]</scope>
    <source>
        <strain evidence="2 3">DK169</strain>
    </source>
</reference>
<keyword evidence="3" id="KW-1185">Reference proteome</keyword>
<dbReference type="AlphaFoldDB" id="A0A0Q1CL18"/>
<evidence type="ECO:0000313" key="3">
    <source>
        <dbReference type="Proteomes" id="UP000050827"/>
    </source>
</evidence>
<dbReference type="OrthoDB" id="937739at2"/>
<evidence type="ECO:0000259" key="1">
    <source>
        <dbReference type="Pfam" id="PF13349"/>
    </source>
</evidence>
<comment type="caution">
    <text evidence="2">The sequence shown here is derived from an EMBL/GenBank/DDBJ whole genome shotgun (WGS) entry which is preliminary data.</text>
</comment>
<dbReference type="InterPro" id="IPR025164">
    <property type="entry name" value="Toastrack_DUF4097"/>
</dbReference>
<protein>
    <recommendedName>
        <fullName evidence="1">DUF4097 domain-containing protein</fullName>
    </recommendedName>
</protein>
<proteinExistence type="predicted"/>
<accession>A0A0Q1CL18</accession>
<gene>
    <name evidence="2" type="ORF">AAY42_09300</name>
</gene>
<dbReference type="Proteomes" id="UP000050827">
    <property type="component" value="Unassembled WGS sequence"/>
</dbReference>
<evidence type="ECO:0000313" key="2">
    <source>
        <dbReference type="EMBL" id="KQC31700.1"/>
    </source>
</evidence>
<sequence>MKQLIFMVCLSSLVGIQCTEAQKGEFTEVIKKEIPFSNSTENTVIVKNVFGSISVEGYSGSTIMVAVEKTITADNSTDLELGKQELSLQVIQEDDKVFLHPDAPYIEFDKNQLKYNWCNNYQEPPYEHQMDFKIKVPYSVQINVSTVNNGEVSVKNTKGTYLQAENVNGGITLSNVTGKTKVNCINGAVNISYTENPKSPSKYYSLNGDINISYQKALSANISFKSMNGEMFTDFDINKQFMKTNKEQGGKAKYKFEVKPVVQIGNGQVDFDFETLNGNVFIKKI</sequence>
<dbReference type="Pfam" id="PF13349">
    <property type="entry name" value="DUF4097"/>
    <property type="match status" value="1"/>
</dbReference>